<dbReference type="GO" id="GO:0004721">
    <property type="term" value="F:phosphoprotein phosphatase activity"/>
    <property type="evidence" value="ECO:0007669"/>
    <property type="project" value="TreeGrafter"/>
</dbReference>
<dbReference type="InterPro" id="IPR005467">
    <property type="entry name" value="His_kinase_dom"/>
</dbReference>
<dbReference type="FunFam" id="3.30.565.10:FF:000006">
    <property type="entry name" value="Sensor histidine kinase WalK"/>
    <property type="match status" value="1"/>
</dbReference>
<dbReference type="SMART" id="SM00028">
    <property type="entry name" value="TPR"/>
    <property type="match status" value="7"/>
</dbReference>
<comment type="catalytic activity">
    <reaction evidence="1">
        <text>ATP + protein L-histidine = ADP + protein N-phospho-L-histidine.</text>
        <dbReference type="EC" id="2.7.13.3"/>
    </reaction>
</comment>
<dbReference type="Pfam" id="PF02518">
    <property type="entry name" value="HATPase_c"/>
    <property type="match status" value="1"/>
</dbReference>
<evidence type="ECO:0000256" key="5">
    <source>
        <dbReference type="ARBA" id="ARBA00022777"/>
    </source>
</evidence>
<reference evidence="10 11" key="1">
    <citation type="submission" date="2018-09" db="EMBL/GenBank/DDBJ databases">
        <title>Identification of marine bacteria producing industrial enzymes.</title>
        <authorList>
            <person name="Cheng T.H."/>
            <person name="Saidin J."/>
            <person name="Muhd D.D."/>
            <person name="Isa M.N.M."/>
            <person name="Bakar M.F.A."/>
            <person name="Ismail N."/>
        </authorList>
    </citation>
    <scope>NUCLEOTIDE SEQUENCE [LARGE SCALE GENOMIC DNA]</scope>
    <source>
        <strain evidence="10 11">MNAD 1.6</strain>
    </source>
</reference>
<dbReference type="PANTHER" id="PTHR45453">
    <property type="entry name" value="PHOSPHATE REGULON SENSOR PROTEIN PHOR"/>
    <property type="match status" value="1"/>
</dbReference>
<dbReference type="Gene3D" id="1.25.40.10">
    <property type="entry name" value="Tetratricopeptide repeat domain"/>
    <property type="match status" value="3"/>
</dbReference>
<dbReference type="InterPro" id="IPR003594">
    <property type="entry name" value="HATPase_dom"/>
</dbReference>
<dbReference type="RefSeq" id="WP_119852216.1">
    <property type="nucleotide sequence ID" value="NZ_QYSE01000001.1"/>
</dbReference>
<sequence length="738" mass="82211">MKNTPLFYKSLALACALSCLSLSAFAITSEQALEKLNEAQSLRNSNPNQATEIFEQLTNDSTLVNESNIIQEALESLAFMNVSSGDYDQALSYAEQLLEYGQKQSNQAITVRAMLIQGYAQGRKSNFLTAEQHYRDALSIAKQIKDSVLIAQSYERLAAILRWQDKYIAALNEAQKSVNILHEFDDDKSYASALLNLGIIEAIIGDHNAALASLTQSFSLHQKLDDKKGIADSLYEIGEVYRRMGDSAQSLKHFKMSHVLDLEIGSKVDIGNSAMKVGYAALKQGELATATDYAEKSISYYQQSSSNTGLCRSYDLMALIALKQDNISEAQAYINRALAIATDYNFRSHVVALGITQTRINQALDDHAEAIKTAEQALKQADELQDVEDQITLNKLLTDSYLALQLYKQAFESQSRYQTLEDSTGKNQHDLTVAAMQSQVAFMRNQQEINQLSADKQIQAAQLSESEWQFKASLLGLSCVILLISGFGYRSFKKRKLASERAQLLQEVVDKKNRLLADVSHEIRTPLTALQLQVEALQYNIAKDVDASYDAINRKLTDINVLIRDIHQLAQADSDSLYLNLKPYLLADVLSLWQQDFTAFVENKGFEFTSNIRVAADIKVTWDIDKIKQVLTNLLSNSTFYTDKPGKIKFIATASEQSITFSIEDTPPGVTDNQLVEIFERLYRVDKSRSRQTGGSGLGLAICKSLIETHKGTIKAEHSELGGVKILICLPLISEQQV</sequence>
<dbReference type="AlphaFoldDB" id="A0A3A3ENY8"/>
<protein>
    <recommendedName>
        <fullName evidence="2">histidine kinase</fullName>
        <ecNumber evidence="2">2.7.13.3</ecNumber>
    </recommendedName>
</protein>
<dbReference type="GO" id="GO:0000155">
    <property type="term" value="F:phosphorelay sensor kinase activity"/>
    <property type="evidence" value="ECO:0007669"/>
    <property type="project" value="InterPro"/>
</dbReference>
<dbReference type="SUPFAM" id="SSF55874">
    <property type="entry name" value="ATPase domain of HSP90 chaperone/DNA topoisomerase II/histidine kinase"/>
    <property type="match status" value="1"/>
</dbReference>
<dbReference type="SMART" id="SM00388">
    <property type="entry name" value="HisKA"/>
    <property type="match status" value="1"/>
</dbReference>
<keyword evidence="4" id="KW-0808">Transferase</keyword>
<keyword evidence="3" id="KW-0597">Phosphoprotein</keyword>
<evidence type="ECO:0000313" key="10">
    <source>
        <dbReference type="EMBL" id="RJF37453.1"/>
    </source>
</evidence>
<dbReference type="Gene3D" id="3.30.565.10">
    <property type="entry name" value="Histidine kinase-like ATPase, C-terminal domain"/>
    <property type="match status" value="1"/>
</dbReference>
<dbReference type="PANTHER" id="PTHR45453:SF1">
    <property type="entry name" value="PHOSPHATE REGULON SENSOR PROTEIN PHOR"/>
    <property type="match status" value="1"/>
</dbReference>
<feature type="signal peptide" evidence="8">
    <location>
        <begin position="1"/>
        <end position="26"/>
    </location>
</feature>
<dbReference type="CDD" id="cd00082">
    <property type="entry name" value="HisKA"/>
    <property type="match status" value="1"/>
</dbReference>
<organism evidence="10 11">
    <name type="scientific">Pseudoalteromonas gelatinilytica</name>
    <dbReference type="NCBI Taxonomy" id="1703256"/>
    <lineage>
        <taxon>Bacteria</taxon>
        <taxon>Pseudomonadati</taxon>
        <taxon>Pseudomonadota</taxon>
        <taxon>Gammaproteobacteria</taxon>
        <taxon>Alteromonadales</taxon>
        <taxon>Pseudoalteromonadaceae</taxon>
        <taxon>Pseudoalteromonas</taxon>
    </lineage>
</organism>
<evidence type="ECO:0000256" key="1">
    <source>
        <dbReference type="ARBA" id="ARBA00000085"/>
    </source>
</evidence>
<dbReference type="EC" id="2.7.13.3" evidence="2"/>
<evidence type="ECO:0000256" key="6">
    <source>
        <dbReference type="ARBA" id="ARBA00023012"/>
    </source>
</evidence>
<dbReference type="InterPro" id="IPR011990">
    <property type="entry name" value="TPR-like_helical_dom_sf"/>
</dbReference>
<evidence type="ECO:0000256" key="7">
    <source>
        <dbReference type="SAM" id="Coils"/>
    </source>
</evidence>
<dbReference type="InterPro" id="IPR036097">
    <property type="entry name" value="HisK_dim/P_sf"/>
</dbReference>
<dbReference type="Gene3D" id="1.10.287.130">
    <property type="match status" value="1"/>
</dbReference>
<dbReference type="InterPro" id="IPR003661">
    <property type="entry name" value="HisK_dim/P_dom"/>
</dbReference>
<dbReference type="GO" id="GO:0005886">
    <property type="term" value="C:plasma membrane"/>
    <property type="evidence" value="ECO:0007669"/>
    <property type="project" value="TreeGrafter"/>
</dbReference>
<keyword evidence="7" id="KW-0175">Coiled coil</keyword>
<comment type="caution">
    <text evidence="10">The sequence shown here is derived from an EMBL/GenBank/DDBJ whole genome shotgun (WGS) entry which is preliminary data.</text>
</comment>
<dbReference type="Pfam" id="PF00512">
    <property type="entry name" value="HisKA"/>
    <property type="match status" value="1"/>
</dbReference>
<dbReference type="InterPro" id="IPR019734">
    <property type="entry name" value="TPR_rpt"/>
</dbReference>
<dbReference type="PROSITE" id="PS50109">
    <property type="entry name" value="HIS_KIN"/>
    <property type="match status" value="1"/>
</dbReference>
<feature type="domain" description="Histidine kinase" evidence="9">
    <location>
        <begin position="518"/>
        <end position="734"/>
    </location>
</feature>
<keyword evidence="6" id="KW-0902">Two-component regulatory system</keyword>
<proteinExistence type="predicted"/>
<dbReference type="SUPFAM" id="SSF47384">
    <property type="entry name" value="Homodimeric domain of signal transducing histidine kinase"/>
    <property type="match status" value="1"/>
</dbReference>
<evidence type="ECO:0000256" key="4">
    <source>
        <dbReference type="ARBA" id="ARBA00022679"/>
    </source>
</evidence>
<evidence type="ECO:0000313" key="11">
    <source>
        <dbReference type="Proteomes" id="UP000265938"/>
    </source>
</evidence>
<dbReference type="EMBL" id="QYSE01000001">
    <property type="protein sequence ID" value="RJF37453.1"/>
    <property type="molecule type" value="Genomic_DNA"/>
</dbReference>
<dbReference type="SUPFAM" id="SSF48452">
    <property type="entry name" value="TPR-like"/>
    <property type="match status" value="2"/>
</dbReference>
<dbReference type="Proteomes" id="UP000265938">
    <property type="component" value="Unassembled WGS sequence"/>
</dbReference>
<feature type="chain" id="PRO_5017326832" description="histidine kinase" evidence="8">
    <location>
        <begin position="27"/>
        <end position="738"/>
    </location>
</feature>
<evidence type="ECO:0000259" key="9">
    <source>
        <dbReference type="PROSITE" id="PS50109"/>
    </source>
</evidence>
<keyword evidence="5" id="KW-0418">Kinase</keyword>
<accession>A0A3A3ENY8</accession>
<dbReference type="PRINTS" id="PR00344">
    <property type="entry name" value="BCTRLSENSOR"/>
</dbReference>
<evidence type="ECO:0000256" key="3">
    <source>
        <dbReference type="ARBA" id="ARBA00022553"/>
    </source>
</evidence>
<dbReference type="GO" id="GO:0016036">
    <property type="term" value="P:cellular response to phosphate starvation"/>
    <property type="evidence" value="ECO:0007669"/>
    <property type="project" value="TreeGrafter"/>
</dbReference>
<dbReference type="Pfam" id="PF13424">
    <property type="entry name" value="TPR_12"/>
    <property type="match status" value="1"/>
</dbReference>
<dbReference type="InterPro" id="IPR050351">
    <property type="entry name" value="BphY/WalK/GraS-like"/>
</dbReference>
<dbReference type="InterPro" id="IPR004358">
    <property type="entry name" value="Sig_transdc_His_kin-like_C"/>
</dbReference>
<feature type="coiled-coil region" evidence="7">
    <location>
        <begin position="360"/>
        <end position="394"/>
    </location>
</feature>
<name>A0A3A3ENY8_9GAMM</name>
<evidence type="ECO:0000256" key="2">
    <source>
        <dbReference type="ARBA" id="ARBA00012438"/>
    </source>
</evidence>
<dbReference type="InterPro" id="IPR036890">
    <property type="entry name" value="HATPase_C_sf"/>
</dbReference>
<gene>
    <name evidence="10" type="ORF">D4741_05110</name>
</gene>
<keyword evidence="8" id="KW-0732">Signal</keyword>
<dbReference type="SMART" id="SM00387">
    <property type="entry name" value="HATPase_c"/>
    <property type="match status" value="1"/>
</dbReference>
<evidence type="ECO:0000256" key="8">
    <source>
        <dbReference type="SAM" id="SignalP"/>
    </source>
</evidence>